<accession>A0ABX3GUJ4</accession>
<evidence type="ECO:0000256" key="1">
    <source>
        <dbReference type="SAM" id="Phobius"/>
    </source>
</evidence>
<dbReference type="RefSeq" id="WP_076114579.1">
    <property type="nucleotide sequence ID" value="NZ_MPTB01000096.1"/>
</dbReference>
<gene>
    <name evidence="2" type="ORF">BSK56_33015</name>
</gene>
<dbReference type="EMBL" id="MPTB01000096">
    <property type="protein sequence ID" value="OMD35365.1"/>
    <property type="molecule type" value="Genomic_DNA"/>
</dbReference>
<dbReference type="Pfam" id="PF11193">
    <property type="entry name" value="DUF2812"/>
    <property type="match status" value="1"/>
</dbReference>
<comment type="caution">
    <text evidence="2">The sequence shown here is derived from an EMBL/GenBank/DDBJ whole genome shotgun (WGS) entry which is preliminary data.</text>
</comment>
<evidence type="ECO:0008006" key="4">
    <source>
        <dbReference type="Google" id="ProtNLM"/>
    </source>
</evidence>
<keyword evidence="1" id="KW-1133">Transmembrane helix</keyword>
<reference evidence="2 3" key="1">
    <citation type="submission" date="2016-10" db="EMBL/GenBank/DDBJ databases">
        <title>Paenibacillus species isolates.</title>
        <authorList>
            <person name="Beno S.M."/>
        </authorList>
    </citation>
    <scope>NUCLEOTIDE SEQUENCE [LARGE SCALE GENOMIC DNA]</scope>
    <source>
        <strain evidence="2 3">FSL H7-0744</strain>
    </source>
</reference>
<sequence length="210" mass="24717">MKKWMFFTNFEKEEKWLNEMAKQGYQIIKKSFYSNMYEFKTIEPENSIIKIDYRKFNKMEEYKNYLTLFEDSGWEHLAGTKKSGYQYFKKVDISGSDDIFSDVASKAGRYKRLSDMSITQLSFLLPIFAILIATDLIEPLAILNPKGLYYTPGLWERSGGDFTRAFLFETPFALFRGFLVALIPVTIVMYFVFAIKASSEYKKSINRWLH</sequence>
<feature type="transmembrane region" description="Helical" evidence="1">
    <location>
        <begin position="121"/>
        <end position="142"/>
    </location>
</feature>
<protein>
    <recommendedName>
        <fullName evidence="4">DUF2812 domain-containing protein</fullName>
    </recommendedName>
</protein>
<dbReference type="Proteomes" id="UP000187412">
    <property type="component" value="Unassembled WGS sequence"/>
</dbReference>
<dbReference type="InterPro" id="IPR021359">
    <property type="entry name" value="DUF2812"/>
</dbReference>
<proteinExistence type="predicted"/>
<keyword evidence="1" id="KW-0812">Transmembrane</keyword>
<organism evidence="2 3">
    <name type="scientific">Paenibacillus borealis</name>
    <dbReference type="NCBI Taxonomy" id="160799"/>
    <lineage>
        <taxon>Bacteria</taxon>
        <taxon>Bacillati</taxon>
        <taxon>Bacillota</taxon>
        <taxon>Bacilli</taxon>
        <taxon>Bacillales</taxon>
        <taxon>Paenibacillaceae</taxon>
        <taxon>Paenibacillus</taxon>
    </lineage>
</organism>
<feature type="transmembrane region" description="Helical" evidence="1">
    <location>
        <begin position="173"/>
        <end position="195"/>
    </location>
</feature>
<keyword evidence="3" id="KW-1185">Reference proteome</keyword>
<keyword evidence="1" id="KW-0472">Membrane</keyword>
<name>A0ABX3GUJ4_PAEBO</name>
<evidence type="ECO:0000313" key="2">
    <source>
        <dbReference type="EMBL" id="OMD35365.1"/>
    </source>
</evidence>
<evidence type="ECO:0000313" key="3">
    <source>
        <dbReference type="Proteomes" id="UP000187412"/>
    </source>
</evidence>